<proteinExistence type="predicted"/>
<name>R3X7N1_9ENTE</name>
<feature type="chain" id="PRO_5004370195" evidence="2">
    <location>
        <begin position="28"/>
        <end position="363"/>
    </location>
</feature>
<dbReference type="Pfam" id="PF11797">
    <property type="entry name" value="WxLIP_HBD"/>
    <property type="match status" value="1"/>
</dbReference>
<evidence type="ECO:0000256" key="1">
    <source>
        <dbReference type="SAM" id="Phobius"/>
    </source>
</evidence>
<dbReference type="Pfam" id="PF06030">
    <property type="entry name" value="WxLIP_PGBD"/>
    <property type="match status" value="1"/>
</dbReference>
<comment type="caution">
    <text evidence="5">The sequence shown here is derived from an EMBL/GenBank/DDBJ whole genome shotgun (WGS) entry which is preliminary data.</text>
</comment>
<evidence type="ECO:0000256" key="2">
    <source>
        <dbReference type="SAM" id="SignalP"/>
    </source>
</evidence>
<evidence type="ECO:0000259" key="4">
    <source>
        <dbReference type="Pfam" id="PF11797"/>
    </source>
</evidence>
<evidence type="ECO:0000313" key="5">
    <source>
        <dbReference type="EMBL" id="EOL50085.1"/>
    </source>
</evidence>
<keyword evidence="1" id="KW-0472">Membrane</keyword>
<sequence length="363" mass="40820">MNKKKTHFFKFVLYISLLLIPSTSAFATEKTKGTDQEAKGGFSFETVKSEKQVSDANYFDLKLSPGEKHKVQIKLNNAEEKPIDILISLNGAKTNSNGVIEYGPTTIEDDASLKYKFTDIVKGPEEVTIPAKSSIDVDYEITMPATEFDGQIVGGFQIQVKPNEEEEKKADGAVINRYAYVVAMVLKENDTEVMPNLKLNKVYPELRNFRNSIFINYSNENPAFLEEMTLETQITKKGSKEVLYDSKQAGMRMAPNTMINYAVSMNGEKMIPGDYQAHIKVTARGDKKWEWLEDFKITDEDADKFNDQDVSLLQEASFDWKLIAMCVGGVVTLGLIVFFAIQAFNKKSGKGKRKNSSKANKKK</sequence>
<dbReference type="InterPro" id="IPR021759">
    <property type="entry name" value="WxLIP_HBD"/>
</dbReference>
<keyword evidence="2" id="KW-0732">Signal</keyword>
<reference evidence="5 6" key="1">
    <citation type="submission" date="2013-02" db="EMBL/GenBank/DDBJ databases">
        <title>The Genome Sequence of Enterococcus caccae BAA-1240.</title>
        <authorList>
            <consortium name="The Broad Institute Genome Sequencing Platform"/>
            <consortium name="The Broad Institute Genome Sequencing Center for Infectious Disease"/>
            <person name="Earl A.M."/>
            <person name="Gilmore M.S."/>
            <person name="Lebreton F."/>
            <person name="Walker B."/>
            <person name="Young S.K."/>
            <person name="Zeng Q."/>
            <person name="Gargeya S."/>
            <person name="Fitzgerald M."/>
            <person name="Haas B."/>
            <person name="Abouelleil A."/>
            <person name="Alvarado L."/>
            <person name="Arachchi H.M."/>
            <person name="Berlin A.M."/>
            <person name="Chapman S.B."/>
            <person name="Dewar J."/>
            <person name="Goldberg J."/>
            <person name="Griggs A."/>
            <person name="Gujja S."/>
            <person name="Hansen M."/>
            <person name="Howarth C."/>
            <person name="Imamovic A."/>
            <person name="Larimer J."/>
            <person name="McCowan C."/>
            <person name="Murphy C."/>
            <person name="Neiman D."/>
            <person name="Pearson M."/>
            <person name="Priest M."/>
            <person name="Roberts A."/>
            <person name="Saif S."/>
            <person name="Shea T."/>
            <person name="Sisk P."/>
            <person name="Sykes S."/>
            <person name="Wortman J."/>
            <person name="Nusbaum C."/>
            <person name="Birren B."/>
        </authorList>
    </citation>
    <scope>NUCLEOTIDE SEQUENCE [LARGE SCALE GENOMIC DNA]</scope>
    <source>
        <strain evidence="5 6">ATCC BAA-1240</strain>
    </source>
</reference>
<dbReference type="InterPro" id="IPR010317">
    <property type="entry name" value="WxLIP_PGBD"/>
</dbReference>
<evidence type="ECO:0000313" key="6">
    <source>
        <dbReference type="Proteomes" id="UP000013840"/>
    </source>
</evidence>
<organism evidence="5 6">
    <name type="scientific">Enterococcus caccae ATCC BAA-1240</name>
    <dbReference type="NCBI Taxonomy" id="1158612"/>
    <lineage>
        <taxon>Bacteria</taxon>
        <taxon>Bacillati</taxon>
        <taxon>Bacillota</taxon>
        <taxon>Bacilli</taxon>
        <taxon>Lactobacillales</taxon>
        <taxon>Enterococcaceae</taxon>
        <taxon>Enterococcus</taxon>
    </lineage>
</organism>
<evidence type="ECO:0000259" key="3">
    <source>
        <dbReference type="Pfam" id="PF06030"/>
    </source>
</evidence>
<dbReference type="EMBL" id="AJAU01000006">
    <property type="protein sequence ID" value="EOL50085.1"/>
    <property type="molecule type" value="Genomic_DNA"/>
</dbReference>
<keyword evidence="1" id="KW-0812">Transmembrane</keyword>
<gene>
    <name evidence="5" type="ORF">UC7_00504</name>
</gene>
<protein>
    <submittedName>
        <fullName evidence="5">Uncharacterized protein</fullName>
    </submittedName>
</protein>
<dbReference type="STRING" id="317735.RU98_GL001004"/>
<feature type="signal peptide" evidence="2">
    <location>
        <begin position="1"/>
        <end position="27"/>
    </location>
</feature>
<feature type="domain" description="WxL Interacting Protein peptidoglycan binding" evidence="3">
    <location>
        <begin position="42"/>
        <end position="159"/>
    </location>
</feature>
<keyword evidence="6" id="KW-1185">Reference proteome</keyword>
<dbReference type="AlphaFoldDB" id="R3X7N1"/>
<feature type="domain" description="WxL Interacting Protein host binding" evidence="4">
    <location>
        <begin position="173"/>
        <end position="306"/>
    </location>
</feature>
<dbReference type="PATRIC" id="fig|1158612.3.peg.508"/>
<feature type="transmembrane region" description="Helical" evidence="1">
    <location>
        <begin position="322"/>
        <end position="344"/>
    </location>
</feature>
<dbReference type="Proteomes" id="UP000013840">
    <property type="component" value="Unassembled WGS sequence"/>
</dbReference>
<dbReference type="OrthoDB" id="2148359at2"/>
<keyword evidence="1" id="KW-1133">Transmembrane helix</keyword>
<accession>R3X7N1</accession>
<dbReference type="eggNOG" id="COG4072">
    <property type="taxonomic scope" value="Bacteria"/>
</dbReference>
<dbReference type="RefSeq" id="WP_010770687.1">
    <property type="nucleotide sequence ID" value="NZ_KB946332.1"/>
</dbReference>